<name>A0A4R6A6U3_9RHOB</name>
<gene>
    <name evidence="2" type="ORF">E2L05_20585</name>
</gene>
<proteinExistence type="predicted"/>
<comment type="caution">
    <text evidence="2">The sequence shown here is derived from an EMBL/GenBank/DDBJ whole genome shotgun (WGS) entry which is preliminary data.</text>
</comment>
<organism evidence="2 3">
    <name type="scientific">Meridianimarinicoccus aquatilis</name>
    <dbReference type="NCBI Taxonomy" id="2552766"/>
    <lineage>
        <taxon>Bacteria</taxon>
        <taxon>Pseudomonadati</taxon>
        <taxon>Pseudomonadota</taxon>
        <taxon>Alphaproteobacteria</taxon>
        <taxon>Rhodobacterales</taxon>
        <taxon>Paracoccaceae</taxon>
        <taxon>Meridianimarinicoccus</taxon>
    </lineage>
</organism>
<feature type="region of interest" description="Disordered" evidence="1">
    <location>
        <begin position="83"/>
        <end position="102"/>
    </location>
</feature>
<dbReference type="Proteomes" id="UP000294562">
    <property type="component" value="Unassembled WGS sequence"/>
</dbReference>
<dbReference type="AlphaFoldDB" id="A0A4R6A6U3"/>
<reference evidence="2 3" key="1">
    <citation type="submission" date="2019-03" db="EMBL/GenBank/DDBJ databases">
        <title>Rhodobacteraceae bacterium SM1902, a new member of the family Rhodobacteraceae isolated from Yantai.</title>
        <authorList>
            <person name="Sun Y."/>
        </authorList>
    </citation>
    <scope>NUCLEOTIDE SEQUENCE [LARGE SCALE GENOMIC DNA]</scope>
    <source>
        <strain evidence="2 3">SM1902</strain>
    </source>
</reference>
<evidence type="ECO:0000313" key="3">
    <source>
        <dbReference type="Proteomes" id="UP000294562"/>
    </source>
</evidence>
<keyword evidence="3" id="KW-1185">Reference proteome</keyword>
<sequence>MTDDTTPLREAEARALIGKIFVQVEDGDILTVVGVTPEALLPSGWIFAAKSFGCDGQISAGNDVGYIGTEFIEVSSIEEGLKLPCPKSDQTASERGSEEIPF</sequence>
<evidence type="ECO:0000313" key="2">
    <source>
        <dbReference type="EMBL" id="TDL79451.1"/>
    </source>
</evidence>
<evidence type="ECO:0000256" key="1">
    <source>
        <dbReference type="SAM" id="MobiDB-lite"/>
    </source>
</evidence>
<protein>
    <submittedName>
        <fullName evidence="2">Uncharacterized protein</fullName>
    </submittedName>
</protein>
<accession>A0A4R6A6U3</accession>
<dbReference type="EMBL" id="SMZO01000129">
    <property type="protein sequence ID" value="TDL79451.1"/>
    <property type="molecule type" value="Genomic_DNA"/>
</dbReference>
<dbReference type="RefSeq" id="WP_133344893.1">
    <property type="nucleotide sequence ID" value="NZ_SMZO01000129.1"/>
</dbReference>